<evidence type="ECO:0000313" key="3">
    <source>
        <dbReference type="Proteomes" id="UP000076078"/>
    </source>
</evidence>
<comment type="caution">
    <text evidence="2">The sequence shown here is derived from an EMBL/GenBank/DDBJ whole genome shotgun (WGS) entry which is preliminary data.</text>
</comment>
<dbReference type="InParanoid" id="A0A151Z8F4"/>
<accession>A0A151Z8F4</accession>
<dbReference type="CDD" id="cd23021">
    <property type="entry name" value="zf-HIT_IN80B"/>
    <property type="match status" value="1"/>
</dbReference>
<evidence type="ECO:0000313" key="2">
    <source>
        <dbReference type="EMBL" id="KYQ90208.1"/>
    </source>
</evidence>
<dbReference type="GO" id="GO:0006338">
    <property type="term" value="P:chromatin remodeling"/>
    <property type="evidence" value="ECO:0007669"/>
    <property type="project" value="InterPro"/>
</dbReference>
<proteinExistence type="predicted"/>
<feature type="region of interest" description="Disordered" evidence="1">
    <location>
        <begin position="1"/>
        <end position="89"/>
    </location>
</feature>
<evidence type="ECO:0008006" key="4">
    <source>
        <dbReference type="Google" id="ProtNLM"/>
    </source>
</evidence>
<dbReference type="STRING" id="361077.A0A151Z8F4"/>
<feature type="compositionally biased region" description="Acidic residues" evidence="1">
    <location>
        <begin position="40"/>
        <end position="60"/>
    </location>
</feature>
<gene>
    <name evidence="2" type="ORF">DLAC_08808</name>
</gene>
<feature type="compositionally biased region" description="Acidic residues" evidence="1">
    <location>
        <begin position="8"/>
        <end position="26"/>
    </location>
</feature>
<feature type="compositionally biased region" description="Low complexity" evidence="1">
    <location>
        <begin position="27"/>
        <end position="39"/>
    </location>
</feature>
<organism evidence="2 3">
    <name type="scientific">Tieghemostelium lacteum</name>
    <name type="common">Slime mold</name>
    <name type="synonym">Dictyostelium lacteum</name>
    <dbReference type="NCBI Taxonomy" id="361077"/>
    <lineage>
        <taxon>Eukaryota</taxon>
        <taxon>Amoebozoa</taxon>
        <taxon>Evosea</taxon>
        <taxon>Eumycetozoa</taxon>
        <taxon>Dictyostelia</taxon>
        <taxon>Dictyosteliales</taxon>
        <taxon>Raperosteliaceae</taxon>
        <taxon>Tieghemostelium</taxon>
    </lineage>
</organism>
<name>A0A151Z8F4_TIELA</name>
<protein>
    <recommendedName>
        <fullName evidence="4">HIT-type domain-containing protein</fullName>
    </recommendedName>
</protein>
<keyword evidence="3" id="KW-1185">Reference proteome</keyword>
<dbReference type="OrthoDB" id="2021186at2759"/>
<dbReference type="OMA" id="EKKPSRH"/>
<dbReference type="GO" id="GO:0031011">
    <property type="term" value="C:Ino80 complex"/>
    <property type="evidence" value="ECO:0007669"/>
    <property type="project" value="InterPro"/>
</dbReference>
<sequence>MVKNKIVEEEEDDSSIEEEEDIDIMDQDSSLDGQSGQSSDLEDEEEEEIEEIEEEEEETMTDTGDKPITSRQKALMGGGSGIDPNLPTNRRKKELTEEMKQKKNQIALTRKLKKIEETETLMKDVVNQLLTRKVIEKPEKEIIKKPTRHEILLNSMGGKTIRTIDNETGKTVSYPPNHEMINRITIDQQNTKNNSNNNQSQSKPNIIKCSAPNCNNPKRYNCPKNNLPVCNIECWKKVMSQTNRIDK</sequence>
<dbReference type="PANTHER" id="PTHR21561:SF12">
    <property type="entry name" value="INO80 COMPLEX SUBUNIT B"/>
    <property type="match status" value="1"/>
</dbReference>
<evidence type="ECO:0000256" key="1">
    <source>
        <dbReference type="SAM" id="MobiDB-lite"/>
    </source>
</evidence>
<dbReference type="Proteomes" id="UP000076078">
    <property type="component" value="Unassembled WGS sequence"/>
</dbReference>
<reference evidence="2 3" key="1">
    <citation type="submission" date="2015-12" db="EMBL/GenBank/DDBJ databases">
        <title>Dictyostelia acquired genes for synthesis and detection of signals that induce cell-type specialization by lateral gene transfer from prokaryotes.</title>
        <authorList>
            <person name="Gloeckner G."/>
            <person name="Schaap P."/>
        </authorList>
    </citation>
    <scope>NUCLEOTIDE SEQUENCE [LARGE SCALE GENOMIC DNA]</scope>
    <source>
        <strain evidence="2 3">TK</strain>
    </source>
</reference>
<dbReference type="EMBL" id="LODT01000037">
    <property type="protein sequence ID" value="KYQ90208.1"/>
    <property type="molecule type" value="Genomic_DNA"/>
</dbReference>
<dbReference type="InterPro" id="IPR029523">
    <property type="entry name" value="INO80B/Ies2"/>
</dbReference>
<dbReference type="PANTHER" id="PTHR21561">
    <property type="entry name" value="INO80 COMPLEX SUBUNIT B"/>
    <property type="match status" value="1"/>
</dbReference>
<dbReference type="AlphaFoldDB" id="A0A151Z8F4"/>